<keyword evidence="2" id="KW-1185">Reference proteome</keyword>
<proteinExistence type="predicted"/>
<protein>
    <submittedName>
        <fullName evidence="1">Uncharacterized protein</fullName>
    </submittedName>
</protein>
<reference evidence="1 2" key="1">
    <citation type="submission" date="2021-09" db="EMBL/GenBank/DDBJ databases">
        <title>Genomic insights and catalytic innovation underlie evolution of tropane alkaloids biosynthesis.</title>
        <authorList>
            <person name="Wang Y.-J."/>
            <person name="Tian T."/>
            <person name="Huang J.-P."/>
            <person name="Huang S.-X."/>
        </authorList>
    </citation>
    <scope>NUCLEOTIDE SEQUENCE [LARGE SCALE GENOMIC DNA]</scope>
    <source>
        <strain evidence="1">KIB-2018</strain>
        <tissue evidence="1">Leaf</tissue>
    </source>
</reference>
<dbReference type="AlphaFoldDB" id="A0AAV8TMP1"/>
<dbReference type="EMBL" id="JAIWQS010000004">
    <property type="protein sequence ID" value="KAJ8768192.1"/>
    <property type="molecule type" value="Genomic_DNA"/>
</dbReference>
<dbReference type="Proteomes" id="UP001159364">
    <property type="component" value="Linkage Group LG04"/>
</dbReference>
<sequence>MNPSVFQSSSPLTPRGFWIRNRESSVWDWVSVICSLTVLLARFDLKRFIGYFPLLVIMVSEVYEAEVFWQREHKALQ</sequence>
<organism evidence="1 2">
    <name type="scientific">Erythroxylum novogranatense</name>
    <dbReference type="NCBI Taxonomy" id="1862640"/>
    <lineage>
        <taxon>Eukaryota</taxon>
        <taxon>Viridiplantae</taxon>
        <taxon>Streptophyta</taxon>
        <taxon>Embryophyta</taxon>
        <taxon>Tracheophyta</taxon>
        <taxon>Spermatophyta</taxon>
        <taxon>Magnoliopsida</taxon>
        <taxon>eudicotyledons</taxon>
        <taxon>Gunneridae</taxon>
        <taxon>Pentapetalae</taxon>
        <taxon>rosids</taxon>
        <taxon>fabids</taxon>
        <taxon>Malpighiales</taxon>
        <taxon>Erythroxylaceae</taxon>
        <taxon>Erythroxylum</taxon>
    </lineage>
</organism>
<evidence type="ECO:0000313" key="2">
    <source>
        <dbReference type="Proteomes" id="UP001159364"/>
    </source>
</evidence>
<name>A0AAV8TMP1_9ROSI</name>
<comment type="caution">
    <text evidence="1">The sequence shown here is derived from an EMBL/GenBank/DDBJ whole genome shotgun (WGS) entry which is preliminary data.</text>
</comment>
<evidence type="ECO:0000313" key="1">
    <source>
        <dbReference type="EMBL" id="KAJ8768192.1"/>
    </source>
</evidence>
<gene>
    <name evidence="1" type="ORF">K2173_021132</name>
</gene>
<accession>A0AAV8TMP1</accession>